<dbReference type="PRINTS" id="PR00160">
    <property type="entry name" value="GLUTAREDOXIN"/>
</dbReference>
<dbReference type="PANTHER" id="PTHR45694">
    <property type="entry name" value="GLUTAREDOXIN 2"/>
    <property type="match status" value="1"/>
</dbReference>
<dbReference type="RefSeq" id="XP_031578026.1">
    <property type="nucleotide sequence ID" value="XM_031721466.1"/>
</dbReference>
<dbReference type="PROSITE" id="PS51354">
    <property type="entry name" value="GLUTAREDOXIN_2"/>
    <property type="match status" value="1"/>
</dbReference>
<sequence length="285" mass="31011">MKRSSPAFPTRHASFPTASGHRIMLPSARRSMRLLMMAVLGVVFLICYLSANASRIQNEEFYQQTVEAIDARASRRLGEMSGGGDDDENLFQKLRTTKLAPEDRQAIAVERQRYESPLKMTPPGSGGDGGDGGSGVGSNEKSIAGRKKMPAVSQPALSESNHEENLEVEAELNAILKRSPVIIFSKSYCPYSHKAKSILQSKYTITPGPFVVELDMHPLGPQLQEVLGRNTGRRTVPNVLVNGMTIGGGDDIEDLDVTGQLAAKIKTLGGKRVMEMRVRDQGTSL</sequence>
<keyword evidence="4" id="KW-1185">Reference proteome</keyword>
<dbReference type="GO" id="GO:0015038">
    <property type="term" value="F:glutathione disulfide oxidoreductase activity"/>
    <property type="evidence" value="ECO:0007669"/>
    <property type="project" value="TreeGrafter"/>
</dbReference>
<dbReference type="GO" id="GO:0034599">
    <property type="term" value="P:cellular response to oxidative stress"/>
    <property type="evidence" value="ECO:0007669"/>
    <property type="project" value="TreeGrafter"/>
</dbReference>
<dbReference type="Proteomes" id="UP000002038">
    <property type="component" value="Unassembled WGS sequence"/>
</dbReference>
<reference evidence="4" key="1">
    <citation type="journal article" date="2015" name="PLoS Genet.">
        <title>The dynamic genome and transcriptome of the human fungal pathogen Blastomyces and close relative Emmonsia.</title>
        <authorList>
            <person name="Munoz J.F."/>
            <person name="Gauthier G.M."/>
            <person name="Desjardins C.A."/>
            <person name="Gallo J.E."/>
            <person name="Holder J."/>
            <person name="Sullivan T.D."/>
            <person name="Marty A.J."/>
            <person name="Carmen J.C."/>
            <person name="Chen Z."/>
            <person name="Ding L."/>
            <person name="Gujja S."/>
            <person name="Magrini V."/>
            <person name="Misas E."/>
            <person name="Mitreva M."/>
            <person name="Priest M."/>
            <person name="Saif S."/>
            <person name="Whiston E.A."/>
            <person name="Young S."/>
            <person name="Zeng Q."/>
            <person name="Goldman W.E."/>
            <person name="Mardis E.R."/>
            <person name="Taylor J.W."/>
            <person name="McEwen J.G."/>
            <person name="Clay O.K."/>
            <person name="Klein B.S."/>
            <person name="Cuomo C.A."/>
        </authorList>
    </citation>
    <scope>NUCLEOTIDE SEQUENCE [LARGE SCALE GENOMIC DNA]</scope>
    <source>
        <strain evidence="4">SLH14081</strain>
    </source>
</reference>
<dbReference type="OrthoDB" id="423313at2759"/>
<dbReference type="GeneID" id="8505186"/>
<evidence type="ECO:0000256" key="1">
    <source>
        <dbReference type="SAM" id="MobiDB-lite"/>
    </source>
</evidence>
<dbReference type="GO" id="GO:0005801">
    <property type="term" value="C:cis-Golgi network"/>
    <property type="evidence" value="ECO:0007669"/>
    <property type="project" value="TreeGrafter"/>
</dbReference>
<dbReference type="AlphaFoldDB" id="A0A179UIM4"/>
<dbReference type="Gene3D" id="3.40.30.10">
    <property type="entry name" value="Glutaredoxin"/>
    <property type="match status" value="1"/>
</dbReference>
<name>A0A179UIM4_BLAGS</name>
<dbReference type="InterPro" id="IPR036249">
    <property type="entry name" value="Thioredoxin-like_sf"/>
</dbReference>
<dbReference type="GO" id="GO:0000324">
    <property type="term" value="C:fungal-type vacuole"/>
    <property type="evidence" value="ECO:0007669"/>
    <property type="project" value="TreeGrafter"/>
</dbReference>
<organism evidence="3 4">
    <name type="scientific">Blastomyces gilchristii (strain SLH14081)</name>
    <name type="common">Blastomyces dermatitidis</name>
    <dbReference type="NCBI Taxonomy" id="559298"/>
    <lineage>
        <taxon>Eukaryota</taxon>
        <taxon>Fungi</taxon>
        <taxon>Dikarya</taxon>
        <taxon>Ascomycota</taxon>
        <taxon>Pezizomycotina</taxon>
        <taxon>Eurotiomycetes</taxon>
        <taxon>Eurotiomycetidae</taxon>
        <taxon>Onygenales</taxon>
        <taxon>Ajellomycetaceae</taxon>
        <taxon>Blastomyces</taxon>
    </lineage>
</organism>
<dbReference type="NCBIfam" id="TIGR02180">
    <property type="entry name" value="GRX_euk"/>
    <property type="match status" value="1"/>
</dbReference>
<dbReference type="VEuPathDB" id="FungiDB:BDBG_03928"/>
<dbReference type="STRING" id="559298.A0A179UIM4"/>
<protein>
    <submittedName>
        <fullName evidence="3">Glutaredoxin domain-containing protein</fullName>
    </submittedName>
</protein>
<feature type="region of interest" description="Disordered" evidence="1">
    <location>
        <begin position="114"/>
        <end position="163"/>
    </location>
</feature>
<dbReference type="PANTHER" id="PTHR45694:SF5">
    <property type="entry name" value="GLUTAREDOXIN 2"/>
    <property type="match status" value="1"/>
</dbReference>
<gene>
    <name evidence="3" type="ORF">BDBG_03928</name>
</gene>
<dbReference type="EMBL" id="GG657453">
    <property type="protein sequence ID" value="OAT07916.1"/>
    <property type="molecule type" value="Genomic_DNA"/>
</dbReference>
<dbReference type="GO" id="GO:0005796">
    <property type="term" value="C:Golgi lumen"/>
    <property type="evidence" value="ECO:0007669"/>
    <property type="project" value="TreeGrafter"/>
</dbReference>
<dbReference type="Pfam" id="PF00462">
    <property type="entry name" value="Glutaredoxin"/>
    <property type="match status" value="1"/>
</dbReference>
<feature type="compositionally biased region" description="Gly residues" evidence="1">
    <location>
        <begin position="124"/>
        <end position="136"/>
    </location>
</feature>
<dbReference type="CDD" id="cd03419">
    <property type="entry name" value="GRX_GRXh_1_2_like"/>
    <property type="match status" value="1"/>
</dbReference>
<dbReference type="KEGG" id="bgh:BDBG_03928"/>
<evidence type="ECO:0000259" key="2">
    <source>
        <dbReference type="Pfam" id="PF00462"/>
    </source>
</evidence>
<evidence type="ECO:0000313" key="3">
    <source>
        <dbReference type="EMBL" id="OAT07916.1"/>
    </source>
</evidence>
<proteinExistence type="predicted"/>
<dbReference type="InterPro" id="IPR002109">
    <property type="entry name" value="Glutaredoxin"/>
</dbReference>
<dbReference type="InterPro" id="IPR014025">
    <property type="entry name" value="Glutaredoxin_subgr"/>
</dbReference>
<evidence type="ECO:0000313" key="4">
    <source>
        <dbReference type="Proteomes" id="UP000002038"/>
    </source>
</evidence>
<feature type="domain" description="Glutaredoxin" evidence="2">
    <location>
        <begin position="181"/>
        <end position="243"/>
    </location>
</feature>
<dbReference type="SUPFAM" id="SSF52833">
    <property type="entry name" value="Thioredoxin-like"/>
    <property type="match status" value="1"/>
</dbReference>
<accession>A0A179UIM4</accession>
<dbReference type="InterPro" id="IPR011899">
    <property type="entry name" value="Glutaredoxin_euk/vir"/>
</dbReference>